<evidence type="ECO:0008006" key="9">
    <source>
        <dbReference type="Google" id="ProtNLM"/>
    </source>
</evidence>
<feature type="transmembrane region" description="Helical" evidence="6">
    <location>
        <begin position="193"/>
        <end position="212"/>
    </location>
</feature>
<feature type="transmembrane region" description="Helical" evidence="6">
    <location>
        <begin position="353"/>
        <end position="372"/>
    </location>
</feature>
<feature type="transmembrane region" description="Helical" evidence="6">
    <location>
        <begin position="410"/>
        <end position="428"/>
    </location>
</feature>
<feature type="transmembrane region" description="Helical" evidence="6">
    <location>
        <begin position="168"/>
        <end position="187"/>
    </location>
</feature>
<comment type="subcellular location">
    <subcellularLocation>
        <location evidence="1">Cell membrane</location>
        <topology evidence="1">Multi-pass membrane protein</topology>
    </subcellularLocation>
</comment>
<feature type="transmembrane region" description="Helical" evidence="6">
    <location>
        <begin position="92"/>
        <end position="115"/>
    </location>
</feature>
<organism evidence="7 8">
    <name type="scientific">Paenibacillus cisolokensis</name>
    <dbReference type="NCBI Taxonomy" id="1658519"/>
    <lineage>
        <taxon>Bacteria</taxon>
        <taxon>Bacillati</taxon>
        <taxon>Bacillota</taxon>
        <taxon>Bacilli</taxon>
        <taxon>Bacillales</taxon>
        <taxon>Paenibacillaceae</taxon>
        <taxon>Paenibacillus</taxon>
    </lineage>
</organism>
<reference evidence="7 8" key="1">
    <citation type="submission" date="2021-04" db="EMBL/GenBank/DDBJ databases">
        <title>Draft genome sequence of Paenibacillus cisolokensis, LC2-13A.</title>
        <authorList>
            <person name="Uke A."/>
            <person name="Chhe C."/>
            <person name="Baramee S."/>
            <person name="Kosugi A."/>
        </authorList>
    </citation>
    <scope>NUCLEOTIDE SEQUENCE [LARGE SCALE GENOMIC DNA]</scope>
    <source>
        <strain evidence="7 8">LC2-13A</strain>
    </source>
</reference>
<evidence type="ECO:0000256" key="2">
    <source>
        <dbReference type="ARBA" id="ARBA00022475"/>
    </source>
</evidence>
<evidence type="ECO:0000256" key="3">
    <source>
        <dbReference type="ARBA" id="ARBA00022692"/>
    </source>
</evidence>
<evidence type="ECO:0000256" key="1">
    <source>
        <dbReference type="ARBA" id="ARBA00004651"/>
    </source>
</evidence>
<sequence length="449" mass="49746">MLKYIKRLTGSLQNNRSFNNVAYSLLAYLISPIMILVTTPLLLHYLGAAEYGIWILIQSVISVLGISNFGIGSALIKIGAEWVDSDPERFDALIHAGFTLSLLVSCVMNVIVWTFGADLVRLFASPDQQESFIRFIYFAGAITGLRVISGVFSAAYMSKQRYDLNSKVNMIVNFISSIAFALLAYWYRSLNAMIAALLIFSVALVAVNYFVAKRTVPGFRIRLRLERTVLRKLCSYSIFSWLQVIITAFNTQADKLIVGGLLGSKALAYYTICIQLAIKIHEVPAAAGGFLLARFSSLYENKQFGEMKKLYQKSQRFAAAFILLAGAFMFAGSHFILKLWIGPEFADQHAGLLQLLAVAVSLGALGVIPYYGLNGTGYVRLNTFFTLSMSLISCAAYFMLMPVIGLTAAFWGRILAFPLVAASVWVIYQKVLRPDRSETAIAYLKDLPD</sequence>
<dbReference type="RefSeq" id="WP_213528570.1">
    <property type="nucleotide sequence ID" value="NZ_BOVJ01000061.1"/>
</dbReference>
<keyword evidence="3 6" id="KW-0812">Transmembrane</keyword>
<feature type="transmembrane region" description="Helical" evidence="6">
    <location>
        <begin position="317"/>
        <end position="341"/>
    </location>
</feature>
<dbReference type="InterPro" id="IPR050833">
    <property type="entry name" value="Poly_Biosynth_Transport"/>
</dbReference>
<protein>
    <recommendedName>
        <fullName evidence="9">Polysaccharide biosynthesis protein</fullName>
    </recommendedName>
</protein>
<dbReference type="Pfam" id="PF13440">
    <property type="entry name" value="Polysacc_synt_3"/>
    <property type="match status" value="1"/>
</dbReference>
<proteinExistence type="predicted"/>
<feature type="transmembrane region" description="Helical" evidence="6">
    <location>
        <begin position="233"/>
        <end position="249"/>
    </location>
</feature>
<keyword evidence="2" id="KW-1003">Cell membrane</keyword>
<keyword evidence="8" id="KW-1185">Reference proteome</keyword>
<keyword evidence="4 6" id="KW-1133">Transmembrane helix</keyword>
<evidence type="ECO:0000256" key="4">
    <source>
        <dbReference type="ARBA" id="ARBA00022989"/>
    </source>
</evidence>
<dbReference type="PANTHER" id="PTHR30250">
    <property type="entry name" value="PST FAMILY PREDICTED COLANIC ACID TRANSPORTER"/>
    <property type="match status" value="1"/>
</dbReference>
<comment type="caution">
    <text evidence="7">The sequence shown here is derived from an EMBL/GenBank/DDBJ whole genome shotgun (WGS) entry which is preliminary data.</text>
</comment>
<name>A0ABQ4N5F7_9BACL</name>
<keyword evidence="5 6" id="KW-0472">Membrane</keyword>
<accession>A0ABQ4N5F7</accession>
<evidence type="ECO:0000313" key="8">
    <source>
        <dbReference type="Proteomes" id="UP000680304"/>
    </source>
</evidence>
<feature type="transmembrane region" description="Helical" evidence="6">
    <location>
        <begin position="135"/>
        <end position="156"/>
    </location>
</feature>
<dbReference type="Proteomes" id="UP000680304">
    <property type="component" value="Unassembled WGS sequence"/>
</dbReference>
<dbReference type="PANTHER" id="PTHR30250:SF26">
    <property type="entry name" value="PSMA PROTEIN"/>
    <property type="match status" value="1"/>
</dbReference>
<gene>
    <name evidence="7" type="ORF">PACILC2_19500</name>
</gene>
<feature type="transmembrane region" description="Helical" evidence="6">
    <location>
        <begin position="51"/>
        <end position="71"/>
    </location>
</feature>
<evidence type="ECO:0000256" key="5">
    <source>
        <dbReference type="ARBA" id="ARBA00023136"/>
    </source>
</evidence>
<feature type="transmembrane region" description="Helical" evidence="6">
    <location>
        <begin position="384"/>
        <end position="404"/>
    </location>
</feature>
<feature type="transmembrane region" description="Helical" evidence="6">
    <location>
        <begin position="21"/>
        <end position="45"/>
    </location>
</feature>
<dbReference type="EMBL" id="BOVJ01000061">
    <property type="protein sequence ID" value="GIQ63382.1"/>
    <property type="molecule type" value="Genomic_DNA"/>
</dbReference>
<evidence type="ECO:0000256" key="6">
    <source>
        <dbReference type="SAM" id="Phobius"/>
    </source>
</evidence>
<evidence type="ECO:0000313" key="7">
    <source>
        <dbReference type="EMBL" id="GIQ63382.1"/>
    </source>
</evidence>